<dbReference type="InterPro" id="IPR036388">
    <property type="entry name" value="WH-like_DNA-bd_sf"/>
</dbReference>
<dbReference type="Gene3D" id="2.60.120.10">
    <property type="entry name" value="Jelly Rolls"/>
    <property type="match status" value="1"/>
</dbReference>
<proteinExistence type="predicted"/>
<dbReference type="SUPFAM" id="SSF51206">
    <property type="entry name" value="cAMP-binding domain-like"/>
    <property type="match status" value="1"/>
</dbReference>
<dbReference type="Pfam" id="PF13545">
    <property type="entry name" value="HTH_Crp_2"/>
    <property type="match status" value="1"/>
</dbReference>
<dbReference type="InterPro" id="IPR012318">
    <property type="entry name" value="HTH_CRP"/>
</dbReference>
<dbReference type="SUPFAM" id="SSF46785">
    <property type="entry name" value="Winged helix' DNA-binding domain"/>
    <property type="match status" value="1"/>
</dbReference>
<evidence type="ECO:0000256" key="1">
    <source>
        <dbReference type="ARBA" id="ARBA00023015"/>
    </source>
</evidence>
<keyword evidence="6" id="KW-1185">Reference proteome</keyword>
<dbReference type="Proteomes" id="UP000621307">
    <property type="component" value="Unassembled WGS sequence"/>
</dbReference>
<evidence type="ECO:0000259" key="4">
    <source>
        <dbReference type="PROSITE" id="PS51063"/>
    </source>
</evidence>
<dbReference type="InterPro" id="IPR036390">
    <property type="entry name" value="WH_DNA-bd_sf"/>
</dbReference>
<dbReference type="PRINTS" id="PR00034">
    <property type="entry name" value="HTHCRP"/>
</dbReference>
<feature type="domain" description="HTH crp-type" evidence="4">
    <location>
        <begin position="115"/>
        <end position="189"/>
    </location>
</feature>
<name>A0ABR8B855_9NOSO</name>
<comment type="caution">
    <text evidence="5">The sequence shown here is derived from an EMBL/GenBank/DDBJ whole genome shotgun (WGS) entry which is preliminary data.</text>
</comment>
<dbReference type="CDD" id="cd00092">
    <property type="entry name" value="HTH_CRP"/>
    <property type="match status" value="1"/>
</dbReference>
<dbReference type="PROSITE" id="PS51063">
    <property type="entry name" value="HTH_CRP_2"/>
    <property type="match status" value="1"/>
</dbReference>
<dbReference type="RefSeq" id="WP_190565367.1">
    <property type="nucleotide sequence ID" value="NZ_JACJQL010000001.1"/>
</dbReference>
<keyword evidence="2" id="KW-0238">DNA-binding</keyword>
<reference evidence="5 6" key="1">
    <citation type="journal article" date="2020" name="ISME J.">
        <title>Comparative genomics reveals insights into cyanobacterial evolution and habitat adaptation.</title>
        <authorList>
            <person name="Chen M.Y."/>
            <person name="Teng W.K."/>
            <person name="Zhao L."/>
            <person name="Hu C.X."/>
            <person name="Zhou Y.K."/>
            <person name="Han B.P."/>
            <person name="Song L.R."/>
            <person name="Shu W.S."/>
        </authorList>
    </citation>
    <scope>NUCLEOTIDE SEQUENCE [LARGE SCALE GENOMIC DNA]</scope>
    <source>
        <strain evidence="5 6">FACHB-3921</strain>
    </source>
</reference>
<sequence>MLPLSSSVIRPNFVAKKIFSSRDILPKDDKNLWKIEQGFVRIVTFHEDGTIVTLGIWGVGDILGRVLSKTEPYQIECLGKVELSPWQTQDSSQLTQVLQMYVQQAEELMVIRSHKTVEIMLIKLLEWLAKRFGKEVQQGKLIDLRLTHQDIADTIGTTRVTVTRILQKLEEQGFIQRLRLQKIVLREEEIWHYEI</sequence>
<evidence type="ECO:0000256" key="3">
    <source>
        <dbReference type="ARBA" id="ARBA00023163"/>
    </source>
</evidence>
<keyword evidence="3" id="KW-0804">Transcription</keyword>
<accession>A0ABR8B855</accession>
<dbReference type="InterPro" id="IPR018490">
    <property type="entry name" value="cNMP-bd_dom_sf"/>
</dbReference>
<evidence type="ECO:0000256" key="2">
    <source>
        <dbReference type="ARBA" id="ARBA00023125"/>
    </source>
</evidence>
<keyword evidence="1" id="KW-0805">Transcription regulation</keyword>
<gene>
    <name evidence="5" type="ORF">H6G14_01455</name>
</gene>
<evidence type="ECO:0000313" key="6">
    <source>
        <dbReference type="Proteomes" id="UP000621307"/>
    </source>
</evidence>
<dbReference type="Gene3D" id="1.10.10.10">
    <property type="entry name" value="Winged helix-like DNA-binding domain superfamily/Winged helix DNA-binding domain"/>
    <property type="match status" value="1"/>
</dbReference>
<dbReference type="EMBL" id="JACJQL010000001">
    <property type="protein sequence ID" value="MBD2249975.1"/>
    <property type="molecule type" value="Genomic_DNA"/>
</dbReference>
<dbReference type="SMART" id="SM00419">
    <property type="entry name" value="HTH_CRP"/>
    <property type="match status" value="1"/>
</dbReference>
<organism evidence="5 6">
    <name type="scientific">Nostoc parmelioides FACHB-3921</name>
    <dbReference type="NCBI Taxonomy" id="2692909"/>
    <lineage>
        <taxon>Bacteria</taxon>
        <taxon>Bacillati</taxon>
        <taxon>Cyanobacteriota</taxon>
        <taxon>Cyanophyceae</taxon>
        <taxon>Nostocales</taxon>
        <taxon>Nostocaceae</taxon>
        <taxon>Nostoc</taxon>
    </lineage>
</organism>
<protein>
    <submittedName>
        <fullName evidence="5">Crp/Fnr family transcriptional regulator</fullName>
    </submittedName>
</protein>
<dbReference type="InterPro" id="IPR014710">
    <property type="entry name" value="RmlC-like_jellyroll"/>
</dbReference>
<evidence type="ECO:0000313" key="5">
    <source>
        <dbReference type="EMBL" id="MBD2249975.1"/>
    </source>
</evidence>